<gene>
    <name evidence="2" type="ORF">GDO54_002036</name>
</gene>
<dbReference type="PROSITE" id="PS50853">
    <property type="entry name" value="FN3"/>
    <property type="match status" value="1"/>
</dbReference>
<name>A0AAV3B4C6_PYXAD</name>
<reference evidence="2" key="1">
    <citation type="thesis" date="2020" institute="ProQuest LLC" country="789 East Eisenhower Parkway, Ann Arbor, MI, USA">
        <title>Comparative Genomics and Chromosome Evolution.</title>
        <authorList>
            <person name="Mudd A.B."/>
        </authorList>
    </citation>
    <scope>NUCLEOTIDE SEQUENCE</scope>
    <source>
        <strain evidence="2">1538</strain>
        <tissue evidence="2">Blood</tissue>
    </source>
</reference>
<dbReference type="InterPro" id="IPR013783">
    <property type="entry name" value="Ig-like_fold"/>
</dbReference>
<dbReference type="EMBL" id="DYDO01000001">
    <property type="protein sequence ID" value="DBA34482.1"/>
    <property type="molecule type" value="Genomic_DNA"/>
</dbReference>
<evidence type="ECO:0000313" key="3">
    <source>
        <dbReference type="Proteomes" id="UP001181693"/>
    </source>
</evidence>
<dbReference type="Pfam" id="PF09294">
    <property type="entry name" value="Interfer-bind"/>
    <property type="match status" value="1"/>
</dbReference>
<dbReference type="AlphaFoldDB" id="A0AAV3B4C6"/>
<proteinExistence type="predicted"/>
<comment type="caution">
    <text evidence="2">The sequence shown here is derived from an EMBL/GenBank/DDBJ whole genome shotgun (WGS) entry which is preliminary data.</text>
</comment>
<protein>
    <recommendedName>
        <fullName evidence="1">Fibronectin type-III domain-containing protein</fullName>
    </recommendedName>
</protein>
<feature type="domain" description="Fibronectin type-III" evidence="1">
    <location>
        <begin position="1"/>
        <end position="74"/>
    </location>
</feature>
<organism evidence="2 3">
    <name type="scientific">Pyxicephalus adspersus</name>
    <name type="common">African bullfrog</name>
    <dbReference type="NCBI Taxonomy" id="30357"/>
    <lineage>
        <taxon>Eukaryota</taxon>
        <taxon>Metazoa</taxon>
        <taxon>Chordata</taxon>
        <taxon>Craniata</taxon>
        <taxon>Vertebrata</taxon>
        <taxon>Euteleostomi</taxon>
        <taxon>Amphibia</taxon>
        <taxon>Batrachia</taxon>
        <taxon>Anura</taxon>
        <taxon>Neobatrachia</taxon>
        <taxon>Ranoidea</taxon>
        <taxon>Pyxicephalidae</taxon>
        <taxon>Pyxicephalinae</taxon>
        <taxon>Pyxicephalus</taxon>
    </lineage>
</organism>
<accession>A0AAV3B4C6</accession>
<dbReference type="Proteomes" id="UP001181693">
    <property type="component" value="Unassembled WGS sequence"/>
</dbReference>
<dbReference type="Gene3D" id="2.60.40.10">
    <property type="entry name" value="Immunoglobulins"/>
    <property type="match status" value="1"/>
</dbReference>
<evidence type="ECO:0000313" key="2">
    <source>
        <dbReference type="EMBL" id="DBA34482.1"/>
    </source>
</evidence>
<dbReference type="SUPFAM" id="SSF49265">
    <property type="entry name" value="Fibronectin type III"/>
    <property type="match status" value="1"/>
</dbReference>
<evidence type="ECO:0000259" key="1">
    <source>
        <dbReference type="PROSITE" id="PS50853"/>
    </source>
</evidence>
<dbReference type="InterPro" id="IPR036116">
    <property type="entry name" value="FN3_sf"/>
</dbReference>
<sequence length="83" mass="9256">MINDDIYPIVEYIIHFGHSEEDQHSKQVYDMENATVISKLLPNTNYCVSVDVKTSLNFAPSIPSAPKCVTTGPSRGNNLLFIL</sequence>
<dbReference type="InterPro" id="IPR015373">
    <property type="entry name" value="Interferon/interleukin_rcp_dom"/>
</dbReference>
<keyword evidence="3" id="KW-1185">Reference proteome</keyword>
<dbReference type="InterPro" id="IPR003961">
    <property type="entry name" value="FN3_dom"/>
</dbReference>
<dbReference type="CDD" id="cd00063">
    <property type="entry name" value="FN3"/>
    <property type="match status" value="1"/>
</dbReference>